<dbReference type="PIRSF" id="PIRSF028513">
    <property type="entry name" value="LptC"/>
    <property type="match status" value="1"/>
</dbReference>
<dbReference type="NCBIfam" id="TIGR04409">
    <property type="entry name" value="LptC_YrbK"/>
    <property type="match status" value="1"/>
</dbReference>
<keyword evidence="3 6" id="KW-0812">Transmembrane</keyword>
<keyword evidence="4 6" id="KW-1133">Transmembrane helix</keyword>
<evidence type="ECO:0000256" key="5">
    <source>
        <dbReference type="ARBA" id="ARBA00023136"/>
    </source>
</evidence>
<dbReference type="PANTHER" id="PTHR37481">
    <property type="entry name" value="LIPOPOLYSACCHARIDE EXPORT SYSTEM PROTEIN LPTC"/>
    <property type="match status" value="1"/>
</dbReference>
<dbReference type="GO" id="GO:0043165">
    <property type="term" value="P:Gram-negative-bacterium-type cell outer membrane assembly"/>
    <property type="evidence" value="ECO:0007669"/>
    <property type="project" value="UniProtKB-UniRule"/>
</dbReference>
<reference evidence="8 9" key="1">
    <citation type="journal article" date="2012" name="Mol. Biol. Evol.">
        <title>Genome reduction and co-evolution between the primary and secondary bacterial symbionts of psyllids.</title>
        <authorList>
            <person name="Sloan D.B."/>
            <person name="Moran N.A."/>
        </authorList>
    </citation>
    <scope>NUCLEOTIDE SEQUENCE [LARGE SCALE GENOMIC DNA]</scope>
    <source>
        <strain evidence="8">Ceuc_S</strain>
    </source>
</reference>
<dbReference type="AlphaFoldDB" id="J3TY45"/>
<organism evidence="8 9">
    <name type="scientific">secondary endosymbiont of Ctenarytaina eucalypti</name>
    <dbReference type="NCBI Taxonomy" id="1199245"/>
    <lineage>
        <taxon>Bacteria</taxon>
        <taxon>Pseudomonadati</taxon>
        <taxon>Pseudomonadota</taxon>
        <taxon>Gammaproteobacteria</taxon>
        <taxon>Enterobacterales</taxon>
        <taxon>Enterobacteriaceae</taxon>
        <taxon>aphid secondary symbionts</taxon>
    </lineage>
</organism>
<dbReference type="PATRIC" id="fig|1199245.3.peg.1025"/>
<dbReference type="GO" id="GO:0015221">
    <property type="term" value="F:lipopolysaccharide transmembrane transporter activity"/>
    <property type="evidence" value="ECO:0007669"/>
    <property type="project" value="InterPro"/>
</dbReference>
<gene>
    <name evidence="6" type="primary">lptC</name>
    <name evidence="8" type="ORF">A359_08890</name>
</gene>
<dbReference type="GO" id="GO:0005886">
    <property type="term" value="C:plasma membrane"/>
    <property type="evidence" value="ECO:0007669"/>
    <property type="project" value="UniProtKB-SubCell"/>
</dbReference>
<evidence type="ECO:0000256" key="6">
    <source>
        <dbReference type="HAMAP-Rule" id="MF_01915"/>
    </source>
</evidence>
<evidence type="ECO:0000256" key="1">
    <source>
        <dbReference type="ARBA" id="ARBA00022475"/>
    </source>
</evidence>
<comment type="subcellular location">
    <subcellularLocation>
        <location evidence="6">Cell inner membrane</location>
        <topology evidence="6">Single-pass membrane protein</topology>
    </subcellularLocation>
</comment>
<name>J3TY45_9ENTR</name>
<comment type="function">
    <text evidence="7">Required for the translocation of lipopolysaccharide (LPS) from the inner membrane to the outer membrane.</text>
</comment>
<dbReference type="GO" id="GO:0030288">
    <property type="term" value="C:outer membrane-bounded periplasmic space"/>
    <property type="evidence" value="ECO:0007669"/>
    <property type="project" value="TreeGrafter"/>
</dbReference>
<comment type="function">
    <text evidence="6">Involved in the assembly of lipopolysaccharide (LPS). Required for the translocation of LPS from the inner membrane to the outer membrane. Facilitates the transfer of LPS from the inner membrane to the periplasmic protein LptA. Could be a docking site for LptA.</text>
</comment>
<keyword evidence="9" id="KW-1185">Reference proteome</keyword>
<sequence length="188" mass="21134" precursor="true">MHWITALLGLLILALIIWNMMATDSIQVQEPVKSGEPTYQSEYITTLAYNSAGSLHYTLSADHVQYFSEGKITWLTRPVATIIDDDKVPTWTVKADRAKLIQDRMLYLYGHVQADSLTEASKLKHITTANALIDLFTQEISSDDEVIVYGANFNSTGMKMRGNLRNKTAELLEKVKTSYAIENAERTS</sequence>
<dbReference type="KEGG" id="sect:A359_08890"/>
<keyword evidence="2 6" id="KW-0997">Cell inner membrane</keyword>
<dbReference type="InterPro" id="IPR026265">
    <property type="entry name" value="LptC"/>
</dbReference>
<evidence type="ECO:0000313" key="8">
    <source>
        <dbReference type="EMBL" id="AFP85255.1"/>
    </source>
</evidence>
<dbReference type="HOGENOM" id="CLU_105814_2_1_6"/>
<dbReference type="InterPro" id="IPR010664">
    <property type="entry name" value="LipoPS_assembly_LptC-rel"/>
</dbReference>
<dbReference type="GO" id="GO:0017089">
    <property type="term" value="F:glycolipid transfer activity"/>
    <property type="evidence" value="ECO:0007669"/>
    <property type="project" value="TreeGrafter"/>
</dbReference>
<dbReference type="EMBL" id="CP003546">
    <property type="protein sequence ID" value="AFP85255.1"/>
    <property type="molecule type" value="Genomic_DNA"/>
</dbReference>
<dbReference type="HAMAP" id="MF_01915">
    <property type="entry name" value="LPS_assembly_LptC"/>
    <property type="match status" value="1"/>
</dbReference>
<proteinExistence type="inferred from homology"/>
<keyword evidence="1 6" id="KW-1003">Cell membrane</keyword>
<dbReference type="PANTHER" id="PTHR37481:SF1">
    <property type="entry name" value="LIPOPOLYSACCHARIDE EXPORT SYSTEM PROTEIN LPTC"/>
    <property type="match status" value="1"/>
</dbReference>
<dbReference type="InterPro" id="IPR052363">
    <property type="entry name" value="LPS_export_LptC"/>
</dbReference>
<evidence type="ECO:0000256" key="4">
    <source>
        <dbReference type="ARBA" id="ARBA00022989"/>
    </source>
</evidence>
<evidence type="ECO:0000256" key="7">
    <source>
        <dbReference type="PIRNR" id="PIRNR028513"/>
    </source>
</evidence>
<dbReference type="NCBIfam" id="NF008142">
    <property type="entry name" value="PRK10893.1"/>
    <property type="match status" value="1"/>
</dbReference>
<evidence type="ECO:0000256" key="3">
    <source>
        <dbReference type="ARBA" id="ARBA00022692"/>
    </source>
</evidence>
<keyword evidence="5 6" id="KW-0472">Membrane</keyword>
<dbReference type="Proteomes" id="UP000003936">
    <property type="component" value="Chromosome"/>
</dbReference>
<evidence type="ECO:0000256" key="2">
    <source>
        <dbReference type="ARBA" id="ARBA00022519"/>
    </source>
</evidence>
<evidence type="ECO:0000313" key="9">
    <source>
        <dbReference type="Proteomes" id="UP000003936"/>
    </source>
</evidence>
<comment type="similarity">
    <text evidence="6 7">Belongs to the LptC family.</text>
</comment>
<dbReference type="Gene3D" id="2.60.450.10">
    <property type="entry name" value="Lipopolysaccharide (LPS) transport protein A like domain"/>
    <property type="match status" value="1"/>
</dbReference>
<accession>J3TY45</accession>
<comment type="subunit">
    <text evidence="6">Component of the lipopolysaccharide transport and assembly complex. Interacts with LptA and the LptBFG transporter complex.</text>
</comment>
<dbReference type="STRING" id="1199245.A359_08890"/>
<protein>
    <recommendedName>
        <fullName evidence="6 7">Lipopolysaccharide export system protein LptC</fullName>
    </recommendedName>
</protein>
<dbReference type="Pfam" id="PF06835">
    <property type="entry name" value="LptC"/>
    <property type="match status" value="1"/>
</dbReference>